<proteinExistence type="predicted"/>
<feature type="region of interest" description="Disordered" evidence="1">
    <location>
        <begin position="127"/>
        <end position="155"/>
    </location>
</feature>
<keyword evidence="2" id="KW-1133">Transmembrane helix</keyword>
<protein>
    <submittedName>
        <fullName evidence="3">Uncharacterized protein</fullName>
    </submittedName>
</protein>
<evidence type="ECO:0000256" key="1">
    <source>
        <dbReference type="SAM" id="MobiDB-lite"/>
    </source>
</evidence>
<reference evidence="3" key="1">
    <citation type="submission" date="2014-12" db="EMBL/GenBank/DDBJ databases">
        <title>Insight into the proteome of Arion vulgaris.</title>
        <authorList>
            <person name="Aradska J."/>
            <person name="Bulat T."/>
            <person name="Smidak R."/>
            <person name="Sarate P."/>
            <person name="Gangsoo J."/>
            <person name="Sialana F."/>
            <person name="Bilban M."/>
            <person name="Lubec G."/>
        </authorList>
    </citation>
    <scope>NUCLEOTIDE SEQUENCE</scope>
    <source>
        <tissue evidence="3">Skin</tissue>
    </source>
</reference>
<feature type="compositionally biased region" description="Polar residues" evidence="1">
    <location>
        <begin position="127"/>
        <end position="144"/>
    </location>
</feature>
<organism evidence="3">
    <name type="scientific">Arion vulgaris</name>
    <dbReference type="NCBI Taxonomy" id="1028688"/>
    <lineage>
        <taxon>Eukaryota</taxon>
        <taxon>Metazoa</taxon>
        <taxon>Spiralia</taxon>
        <taxon>Lophotrochozoa</taxon>
        <taxon>Mollusca</taxon>
        <taxon>Gastropoda</taxon>
        <taxon>Heterobranchia</taxon>
        <taxon>Euthyneura</taxon>
        <taxon>Panpulmonata</taxon>
        <taxon>Eupulmonata</taxon>
        <taxon>Stylommatophora</taxon>
        <taxon>Helicina</taxon>
        <taxon>Arionoidea</taxon>
        <taxon>Arionidae</taxon>
        <taxon>Arion</taxon>
    </lineage>
</organism>
<gene>
    <name evidence="3" type="primary">ORF147090</name>
</gene>
<feature type="non-terminal residue" evidence="3">
    <location>
        <position position="1"/>
    </location>
</feature>
<keyword evidence="2" id="KW-0812">Transmembrane</keyword>
<dbReference type="EMBL" id="HACG01038372">
    <property type="protein sequence ID" value="CEK85237.1"/>
    <property type="molecule type" value="Transcribed_RNA"/>
</dbReference>
<feature type="compositionally biased region" description="Basic and acidic residues" evidence="1">
    <location>
        <begin position="145"/>
        <end position="155"/>
    </location>
</feature>
<dbReference type="AlphaFoldDB" id="A0A0B7AX54"/>
<evidence type="ECO:0000313" key="3">
    <source>
        <dbReference type="EMBL" id="CEK85237.1"/>
    </source>
</evidence>
<sequence length="409" mass="44273">STATTISSSSLSPTTTTSSSSPSPSSRKSSASPSATTSSLSQSPSTTLSWRSVSVPLTRQTTLGQRLSQTITRSTIKVLTKDATISSTAKVNQNFDTTNFPSLLPVVGKHNRNFYISVASLGLTMSENPTTTRPTSTELSQFQTHKQDQFETGSQDRFKTAAEEMTDVTSPESDKANTYSITKQFLTTNSYQSSVIPDSITNGTLLSRKTTFAGIHIESSKLENLTSSTYPTLLTNETSATENHTRVVDNYTSTLDNEHTSLINGSSTMSPVLVDHTPTEEVWTLQEKTRTTITQEINSIPTSVNNYKILDVSQLTVTESIHVNIQTVNSSNSTMLNKYETMDIELDLNSTNHGNHSIHGENGGDLSSRDLYIFVAGGSALFIILATVGTCMSVLCRKWMNKGAGNGNV</sequence>
<feature type="region of interest" description="Disordered" evidence="1">
    <location>
        <begin position="1"/>
        <end position="49"/>
    </location>
</feature>
<keyword evidence="2" id="KW-0472">Membrane</keyword>
<feature type="transmembrane region" description="Helical" evidence="2">
    <location>
        <begin position="371"/>
        <end position="395"/>
    </location>
</feature>
<evidence type="ECO:0000256" key="2">
    <source>
        <dbReference type="SAM" id="Phobius"/>
    </source>
</evidence>
<accession>A0A0B7AX54</accession>
<name>A0A0B7AX54_9EUPU</name>